<evidence type="ECO:0000256" key="4">
    <source>
        <dbReference type="RuleBase" id="RU004241"/>
    </source>
</evidence>
<evidence type="ECO:0000313" key="7">
    <source>
        <dbReference type="EMBL" id="KAF2728138.1"/>
    </source>
</evidence>
<accession>A0A9P4QMH0</accession>
<dbReference type="GO" id="GO:0000302">
    <property type="term" value="P:response to reactive oxygen species"/>
    <property type="evidence" value="ECO:0007669"/>
    <property type="project" value="TreeGrafter"/>
</dbReference>
<dbReference type="GO" id="GO:0020037">
    <property type="term" value="F:heme binding"/>
    <property type="evidence" value="ECO:0007669"/>
    <property type="project" value="UniProtKB-UniRule"/>
</dbReference>
<gene>
    <name evidence="7" type="ORF">EJ04DRAFT_516799</name>
</gene>
<dbReference type="GO" id="GO:0034599">
    <property type="term" value="P:cellular response to oxidative stress"/>
    <property type="evidence" value="ECO:0007669"/>
    <property type="project" value="InterPro"/>
</dbReference>
<dbReference type="PROSITE" id="PS50873">
    <property type="entry name" value="PEROXIDASE_4"/>
    <property type="match status" value="1"/>
</dbReference>
<dbReference type="Proteomes" id="UP000799444">
    <property type="component" value="Unassembled WGS sequence"/>
</dbReference>
<keyword evidence="8" id="KW-1185">Reference proteome</keyword>
<dbReference type="Pfam" id="PF00141">
    <property type="entry name" value="peroxidase"/>
    <property type="match status" value="1"/>
</dbReference>
<protein>
    <recommendedName>
        <fullName evidence="5">Peroxidase</fullName>
        <ecNumber evidence="5">1.11.1.-</ecNumber>
    </recommendedName>
</protein>
<dbReference type="GO" id="GO:0042744">
    <property type="term" value="P:hydrogen peroxide catabolic process"/>
    <property type="evidence" value="ECO:0007669"/>
    <property type="project" value="TreeGrafter"/>
</dbReference>
<keyword evidence="3 5" id="KW-0560">Oxidoreductase</keyword>
<dbReference type="OrthoDB" id="5985073at2759"/>
<dbReference type="Gene3D" id="1.10.520.10">
    <property type="match status" value="1"/>
</dbReference>
<dbReference type="EC" id="1.11.1.-" evidence="5"/>
<keyword evidence="2" id="KW-0408">Iron</keyword>
<dbReference type="PANTHER" id="PTHR31356">
    <property type="entry name" value="THYLAKOID LUMENAL 29 KDA PROTEIN, CHLOROPLASTIC-RELATED"/>
    <property type="match status" value="1"/>
</dbReference>
<comment type="caution">
    <text evidence="7">The sequence shown here is derived from an EMBL/GenBank/DDBJ whole genome shotgun (WGS) entry which is preliminary data.</text>
</comment>
<keyword evidence="2" id="KW-0349">Heme</keyword>
<evidence type="ECO:0000256" key="5">
    <source>
        <dbReference type="RuleBase" id="RU363051"/>
    </source>
</evidence>
<evidence type="ECO:0000256" key="3">
    <source>
        <dbReference type="ARBA" id="ARBA00023002"/>
    </source>
</evidence>
<feature type="chain" id="PRO_5040531730" description="Peroxidase" evidence="5">
    <location>
        <begin position="20"/>
        <end position="521"/>
    </location>
</feature>
<dbReference type="EMBL" id="ML996293">
    <property type="protein sequence ID" value="KAF2728138.1"/>
    <property type="molecule type" value="Genomic_DNA"/>
</dbReference>
<keyword evidence="5" id="KW-0732">Signal</keyword>
<dbReference type="AlphaFoldDB" id="A0A9P4QMH0"/>
<dbReference type="InterPro" id="IPR010255">
    <property type="entry name" value="Haem_peroxidase_sf"/>
</dbReference>
<dbReference type="PANTHER" id="PTHR31356:SF53">
    <property type="entry name" value="HEME PEROXIDASE"/>
    <property type="match status" value="1"/>
</dbReference>
<proteinExistence type="inferred from homology"/>
<keyword evidence="1 5" id="KW-0575">Peroxidase</keyword>
<dbReference type="SUPFAM" id="SSF48113">
    <property type="entry name" value="Heme-dependent peroxidases"/>
    <property type="match status" value="1"/>
</dbReference>
<evidence type="ECO:0000259" key="6">
    <source>
        <dbReference type="PROSITE" id="PS50873"/>
    </source>
</evidence>
<evidence type="ECO:0000313" key="8">
    <source>
        <dbReference type="Proteomes" id="UP000799444"/>
    </source>
</evidence>
<keyword evidence="2" id="KW-0479">Metal-binding</keyword>
<dbReference type="GO" id="GO:0004601">
    <property type="term" value="F:peroxidase activity"/>
    <property type="evidence" value="ECO:0007669"/>
    <property type="project" value="UniProtKB-KW"/>
</dbReference>
<dbReference type="InterPro" id="IPR044831">
    <property type="entry name" value="Ccp1-like"/>
</dbReference>
<sequence>MTHYLLVLLASTLTRTTTAAFYYPDPQSHLLEHILVDNWGAYASNFSSAITPCTNYVSQRGSTGLNSGRTTAAQWMRVLFHDFITANVSAGTGGIDASIGFETSREENKGSAFNDSFAFWAPYVNEYVPMADLVALGTVMSNNLCGSRLMPYQPGRIDATAAGHTTGVPAPETDLEETLLFFDRAGFNETDSIALTACGHTLGSVHHGGFPEVVDDSTVTPTNTNGGANFDSTRGIFDPLVVSEYLSSTGEKGGPLVTSFNVSSRSDLRLYESDGNATMQALLKQGDGFLDTCVDLFKKVVNTVPSHVTLKEEIQLMEVKPVNVTFGFDKDDKLILTGTIRILTPAGSRSPKTLEFSIAGKSYNLQSDPETGTSVFGRSGSEYGTLSYFSFSIPGSKARKETSFSVLGHSFSLQSETFIYPDTTMINGAIVNASIATSTSTECGNLKVTIAVPYKQQGTLAPKVQSQQITLNSKSVEKDGFKICSGIAELENVPTGLVSLKVFTDGKVADVLLVNGGAAGW</sequence>
<evidence type="ECO:0000256" key="1">
    <source>
        <dbReference type="ARBA" id="ARBA00022559"/>
    </source>
</evidence>
<dbReference type="InterPro" id="IPR002016">
    <property type="entry name" value="Haem_peroxidase"/>
</dbReference>
<dbReference type="Gene3D" id="1.10.420.10">
    <property type="entry name" value="Peroxidase, domain 2"/>
    <property type="match status" value="1"/>
</dbReference>
<name>A0A9P4QMH0_9PLEO</name>
<comment type="similarity">
    <text evidence="4">Belongs to the peroxidase family.</text>
</comment>
<dbReference type="GO" id="GO:0046872">
    <property type="term" value="F:metal ion binding"/>
    <property type="evidence" value="ECO:0007669"/>
    <property type="project" value="UniProtKB-UniRule"/>
</dbReference>
<reference evidence="7" key="1">
    <citation type="journal article" date="2020" name="Stud. Mycol.">
        <title>101 Dothideomycetes genomes: a test case for predicting lifestyles and emergence of pathogens.</title>
        <authorList>
            <person name="Haridas S."/>
            <person name="Albert R."/>
            <person name="Binder M."/>
            <person name="Bloem J."/>
            <person name="Labutti K."/>
            <person name="Salamov A."/>
            <person name="Andreopoulos B."/>
            <person name="Baker S."/>
            <person name="Barry K."/>
            <person name="Bills G."/>
            <person name="Bluhm B."/>
            <person name="Cannon C."/>
            <person name="Castanera R."/>
            <person name="Culley D."/>
            <person name="Daum C."/>
            <person name="Ezra D."/>
            <person name="Gonzalez J."/>
            <person name="Henrissat B."/>
            <person name="Kuo A."/>
            <person name="Liang C."/>
            <person name="Lipzen A."/>
            <person name="Lutzoni F."/>
            <person name="Magnuson J."/>
            <person name="Mondo S."/>
            <person name="Nolan M."/>
            <person name="Ohm R."/>
            <person name="Pangilinan J."/>
            <person name="Park H.-J."/>
            <person name="Ramirez L."/>
            <person name="Alfaro M."/>
            <person name="Sun H."/>
            <person name="Tritt A."/>
            <person name="Yoshinaga Y."/>
            <person name="Zwiers L.-H."/>
            <person name="Turgeon B."/>
            <person name="Goodwin S."/>
            <person name="Spatafora J."/>
            <person name="Crous P."/>
            <person name="Grigoriev I."/>
        </authorList>
    </citation>
    <scope>NUCLEOTIDE SEQUENCE</scope>
    <source>
        <strain evidence="7">CBS 125425</strain>
    </source>
</reference>
<evidence type="ECO:0000256" key="2">
    <source>
        <dbReference type="ARBA" id="ARBA00022617"/>
    </source>
</evidence>
<organism evidence="7 8">
    <name type="scientific">Polyplosphaeria fusca</name>
    <dbReference type="NCBI Taxonomy" id="682080"/>
    <lineage>
        <taxon>Eukaryota</taxon>
        <taxon>Fungi</taxon>
        <taxon>Dikarya</taxon>
        <taxon>Ascomycota</taxon>
        <taxon>Pezizomycotina</taxon>
        <taxon>Dothideomycetes</taxon>
        <taxon>Pleosporomycetidae</taxon>
        <taxon>Pleosporales</taxon>
        <taxon>Tetraplosphaeriaceae</taxon>
        <taxon>Polyplosphaeria</taxon>
    </lineage>
</organism>
<feature type="signal peptide" evidence="5">
    <location>
        <begin position="1"/>
        <end position="19"/>
    </location>
</feature>
<feature type="domain" description="Plant heme peroxidase family profile" evidence="6">
    <location>
        <begin position="128"/>
        <end position="364"/>
    </location>
</feature>